<dbReference type="CDD" id="cd05706">
    <property type="entry name" value="S1_Rrp5_repeat_sc10"/>
    <property type="match status" value="1"/>
</dbReference>
<dbReference type="PANTHER" id="PTHR23270">
    <property type="entry name" value="PROGRAMMED CELL DEATH PROTEIN 11 PRE-RRNA PROCESSING PROTEIN RRP5"/>
    <property type="match status" value="1"/>
</dbReference>
<feature type="domain" description="S1 motif" evidence="13">
    <location>
        <begin position="1038"/>
        <end position="1109"/>
    </location>
</feature>
<keyword evidence="3" id="KW-0690">Ribosome biogenesis</keyword>
<dbReference type="GO" id="GO:0032040">
    <property type="term" value="C:small-subunit processome"/>
    <property type="evidence" value="ECO:0007669"/>
    <property type="project" value="TreeGrafter"/>
</dbReference>
<dbReference type="GO" id="GO:0003723">
    <property type="term" value="F:RNA binding"/>
    <property type="evidence" value="ECO:0007669"/>
    <property type="project" value="TreeGrafter"/>
</dbReference>
<evidence type="ECO:0000256" key="8">
    <source>
        <dbReference type="ARBA" id="ARBA00055575"/>
    </source>
</evidence>
<dbReference type="EMBL" id="ML976988">
    <property type="protein sequence ID" value="KAF1957896.1"/>
    <property type="molecule type" value="Genomic_DNA"/>
</dbReference>
<evidence type="ECO:0000256" key="10">
    <source>
        <dbReference type="ARBA" id="ARBA00076674"/>
    </source>
</evidence>
<dbReference type="CDD" id="cd04461">
    <property type="entry name" value="S1_Rrp5_repeat_hs8_sc7"/>
    <property type="match status" value="1"/>
</dbReference>
<comment type="function">
    <text evidence="1">Component of the cleavage factor IA (CFIA) complex, which is involved in the endonucleolytic cleavage during polyadenylation-dependent pre-mRNA 3'-end formation.</text>
</comment>
<dbReference type="FunFam" id="2.40.50.140:FF:000159">
    <property type="entry name" value="rRNA biogenesis protein rrp5"/>
    <property type="match status" value="1"/>
</dbReference>
<accession>A0A6A5U4H7</accession>
<dbReference type="Proteomes" id="UP000800035">
    <property type="component" value="Unassembled WGS sequence"/>
</dbReference>
<dbReference type="SUPFAM" id="SSF50249">
    <property type="entry name" value="Nucleic acid-binding proteins"/>
    <property type="match status" value="12"/>
</dbReference>
<dbReference type="Gene3D" id="2.40.50.140">
    <property type="entry name" value="Nucleic acid-binding proteins"/>
    <property type="match status" value="11"/>
</dbReference>
<reference evidence="14" key="1">
    <citation type="journal article" date="2020" name="Stud. Mycol.">
        <title>101 Dothideomycetes genomes: a test case for predicting lifestyles and emergence of pathogens.</title>
        <authorList>
            <person name="Haridas S."/>
            <person name="Albert R."/>
            <person name="Binder M."/>
            <person name="Bloem J."/>
            <person name="Labutti K."/>
            <person name="Salamov A."/>
            <person name="Andreopoulos B."/>
            <person name="Baker S."/>
            <person name="Barry K."/>
            <person name="Bills G."/>
            <person name="Bluhm B."/>
            <person name="Cannon C."/>
            <person name="Castanera R."/>
            <person name="Culley D."/>
            <person name="Daum C."/>
            <person name="Ezra D."/>
            <person name="Gonzalez J."/>
            <person name="Henrissat B."/>
            <person name="Kuo A."/>
            <person name="Liang C."/>
            <person name="Lipzen A."/>
            <person name="Lutzoni F."/>
            <person name="Magnuson J."/>
            <person name="Mondo S."/>
            <person name="Nolan M."/>
            <person name="Ohm R."/>
            <person name="Pangilinan J."/>
            <person name="Park H.-J."/>
            <person name="Ramirez L."/>
            <person name="Alfaro M."/>
            <person name="Sun H."/>
            <person name="Tritt A."/>
            <person name="Yoshinaga Y."/>
            <person name="Zwiers L.-H."/>
            <person name="Turgeon B."/>
            <person name="Goodwin S."/>
            <person name="Spatafora J."/>
            <person name="Crous P."/>
            <person name="Grigoriev I."/>
        </authorList>
    </citation>
    <scope>NUCLEOTIDE SEQUENCE</scope>
    <source>
        <strain evidence="14">CBS 675.92</strain>
    </source>
</reference>
<gene>
    <name evidence="14" type="ORF">CC80DRAFT_592370</name>
</gene>
<feature type="domain" description="S1 motif" evidence="13">
    <location>
        <begin position="827"/>
        <end position="896"/>
    </location>
</feature>
<feature type="compositionally biased region" description="Acidic residues" evidence="12">
    <location>
        <begin position="1439"/>
        <end position="1453"/>
    </location>
</feature>
<feature type="compositionally biased region" description="Acidic residues" evidence="12">
    <location>
        <begin position="1390"/>
        <end position="1408"/>
    </location>
</feature>
<dbReference type="InterPro" id="IPR048059">
    <property type="entry name" value="Rrp5_S1_rpt_hs1_sc1"/>
</dbReference>
<dbReference type="FunFam" id="2.40.50.140:FF:000196">
    <property type="entry name" value="rRNA biogenesis protein RRP5"/>
    <property type="match status" value="1"/>
</dbReference>
<feature type="domain" description="S1 motif" evidence="13">
    <location>
        <begin position="1308"/>
        <end position="1381"/>
    </location>
</feature>
<evidence type="ECO:0000313" key="15">
    <source>
        <dbReference type="Proteomes" id="UP000800035"/>
    </source>
</evidence>
<dbReference type="CDD" id="cd05703">
    <property type="entry name" value="S1_Rrp5_repeat_hs12_sc9"/>
    <property type="match status" value="1"/>
</dbReference>
<feature type="region of interest" description="Disordered" evidence="12">
    <location>
        <begin position="1482"/>
        <end position="1519"/>
    </location>
</feature>
<dbReference type="SMART" id="SM00386">
    <property type="entry name" value="HAT"/>
    <property type="match status" value="6"/>
</dbReference>
<dbReference type="SMART" id="SM00316">
    <property type="entry name" value="S1"/>
    <property type="match status" value="12"/>
</dbReference>
<evidence type="ECO:0000256" key="7">
    <source>
        <dbReference type="ARBA" id="ARBA00023242"/>
    </source>
</evidence>
<dbReference type="InterPro" id="IPR011990">
    <property type="entry name" value="TPR-like_helical_dom_sf"/>
</dbReference>
<organism evidence="14 15">
    <name type="scientific">Byssothecium circinans</name>
    <dbReference type="NCBI Taxonomy" id="147558"/>
    <lineage>
        <taxon>Eukaryota</taxon>
        <taxon>Fungi</taxon>
        <taxon>Dikarya</taxon>
        <taxon>Ascomycota</taxon>
        <taxon>Pezizomycotina</taxon>
        <taxon>Dothideomycetes</taxon>
        <taxon>Pleosporomycetidae</taxon>
        <taxon>Pleosporales</taxon>
        <taxon>Massarineae</taxon>
        <taxon>Massarinaceae</taxon>
        <taxon>Byssothecium</taxon>
    </lineage>
</organism>
<dbReference type="PROSITE" id="PS50126">
    <property type="entry name" value="S1"/>
    <property type="match status" value="12"/>
</dbReference>
<feature type="region of interest" description="Disordered" evidence="12">
    <location>
        <begin position="1389"/>
        <end position="1462"/>
    </location>
</feature>
<sequence length="1796" mass="197944">MGPMKRKADQGSVPAKKEKGTPSDRSAKRQRKSDAAEQPTPSKAGSAPKSVFKDEEKAFPRGGASVLTPLEHKQIQVKANQDVLFEQAGHKRSGEDGLSDENSDAGEEGASKTVKKRKSKKSKTAEDDEVKEKKIKASGLSLKNLAIGTLVLGRVAEINSQELVLALPNTLVGYVPLTAISDKLNEKIEALLKDEEEAKDDEEADFEDVVLENTFTVGQYLRACVTSTSEESTTGSAVKAKRRIELSIHPRMVNRGIEKSNLVTNSMIQASVISNEDHGLVMDLGLDEPQLKGFLGKSELGSNVEHSQVQEGAVFMCSVSGVNADGRIVKLSADHHKIGNTKKGNTLTEAPTIDVFLPGTAVDLLITDLTQSTITGKLLGLIDATSDVIHSGAAEKATDLTEKYKAGTKVKARITFTYEDSDTKKVGVSILDHVLSLSTRMSGKPKDRKAPLDAVPISSIVEEAKVVKVDPVLGVFFDLGIRDVVGYAHVSKLADGKVDTPSEISGPFQLDSKHKARVIGYNAFDGMLQLSLQEKILAQPFLRLEDIKLGQVVKGKVQKLFADKTGSTAVIVHLAEGIHGFVSEPHLADVRLQHPERKFREGTLVTARVLSTNVEKDQILLTLKKSLVNSDVEPWHDLSTLKVGSSGPGTLVNVKPGGALVQFYGNLKAWLPAAEMSEAYIEDAMRHFTKGQTVNVRVISINPEEGRMVVSCKDPAAIDVDKIARFQALAVGEIVKGTVTEKGADTATLDLGNGVKGVLRVGQLTDGSEKKDKSTMARIRVGGSLEDLVVLDKHGKSRTVTLSNKPSLRKDAQAGNLVKQFEDVKAGDTVHGFVRGILPDKIFIEFGGNVSAALFKSQLTDDMLLAPNFGLRKDQSITARVTHVDAEKRLFWLSMRSDATIKEEAKKGLAGAEPTVSPIDEKIESTADLEFGTSLSVRVRSVKNTQVNVQISDNIQGRIHVSELFNRWEDITDKKEPFSQFHKGDILQAKIVGVHDAKNWRFLPISHRSGKQQLYELTMKGGVDTDTDLLTLDKIKEGDSFIAFINNIAKQHVWVNISANVRGRVKFFDLTDDLSLLGDIERNFPVGSALKVRVKAIDATNNRLDLTASTNPSAQNLTLKDLRKGLVLPARVTKIHDSHLVVQINPNIAGPIYLEQLADDYDKAKPSEYKVGEVMRVCVTDIDAPNKKVNLSARPSRVLSSSLPVKDAEIHDRSQLKVSQVVRGFIKRVDDNAIYVRIGVKVDAMVRVAHLSDAYIKDWKAAFQVDQLVIGKIISNDEDQKNPQMSLKKSVIEGEYVAPLTFKDVKAGQIITAKVRHVEDFGVFLVVDNSENVSGICHISQLADKSVAAEKVKELYKKGDAVKAKVLKVEPAKRKISFSLKYSDVRGDEDVNMEDASDDDEETGDDSDASVQDLEGSDEEEELYVDEDVDTRNVKSVEEDGDAVSGEDIDSKEDEGSKKSVAAGLSTSGFDWTGATLDFDERKAQQDDQSDEDASKKKKKSKKATIKEDRTGDLDANGPQSVADYERLLLGQPNSAELWVRYMVFQRELNEIEKARQIARRALAIINPREEKERLDVWTALLHLENEFGSDDLIEETFKEACQNNDSREMHERMIKVHISSGKLDKADALYQSMTKNKSFTPDPTLWVSYATFLMTTLSPPSPTRARALLSRATQSVPSSQHRHLTQKFASLEFKSPNGDAERGRTIFEGLVSTWPKKWDIWDVYVTLEMSHGGEDNVRQLFERMAKTKGLKKRRADVVFKRWREWEESVGSKEAVKKVRTLEVEWNEKREEGGDE</sequence>
<keyword evidence="11" id="KW-0175">Coiled coil</keyword>
<feature type="region of interest" description="Disordered" evidence="12">
    <location>
        <begin position="89"/>
        <end position="132"/>
    </location>
</feature>
<protein>
    <recommendedName>
        <fullName evidence="9">rRNA biogenesis protein RRP5</fullName>
    </recommendedName>
    <alternativeName>
        <fullName evidence="10">Ribosomal RNA-processing protein 5</fullName>
    </alternativeName>
</protein>
<evidence type="ECO:0000256" key="5">
    <source>
        <dbReference type="ARBA" id="ARBA00022553"/>
    </source>
</evidence>
<evidence type="ECO:0000256" key="4">
    <source>
        <dbReference type="ARBA" id="ARBA00022552"/>
    </source>
</evidence>
<name>A0A6A5U4H7_9PLEO</name>
<feature type="domain" description="S1 motif" evidence="13">
    <location>
        <begin position="265"/>
        <end position="334"/>
    </location>
</feature>
<dbReference type="FunFam" id="2.40.50.140:FF:000278">
    <property type="entry name" value="rRNA biogenesis protein rrp5"/>
    <property type="match status" value="1"/>
</dbReference>
<dbReference type="Pfam" id="PF23459">
    <property type="entry name" value="S1_RRP5"/>
    <property type="match status" value="3"/>
</dbReference>
<dbReference type="InterPro" id="IPR057301">
    <property type="entry name" value="Rrp5_OB_4th"/>
</dbReference>
<dbReference type="InterPro" id="IPR048058">
    <property type="entry name" value="Rrp5_S1_rpt_hs11_sc8"/>
</dbReference>
<evidence type="ECO:0000256" key="1">
    <source>
        <dbReference type="ARBA" id="ARBA00002863"/>
    </source>
</evidence>
<comment type="subcellular location">
    <subcellularLocation>
        <location evidence="2">Nucleus</location>
        <location evidence="2">Nucleolus</location>
    </subcellularLocation>
</comment>
<feature type="compositionally biased region" description="Basic residues" evidence="12">
    <location>
        <begin position="113"/>
        <end position="122"/>
    </location>
</feature>
<feature type="domain" description="S1 motif" evidence="13">
    <location>
        <begin position="550"/>
        <end position="624"/>
    </location>
</feature>
<feature type="compositionally biased region" description="Acidic residues" evidence="12">
    <location>
        <begin position="97"/>
        <end position="107"/>
    </location>
</feature>
<dbReference type="OrthoDB" id="412781at2759"/>
<feature type="domain" description="S1 motif" evidence="13">
    <location>
        <begin position="644"/>
        <end position="713"/>
    </location>
</feature>
<dbReference type="GO" id="GO:0006364">
    <property type="term" value="P:rRNA processing"/>
    <property type="evidence" value="ECO:0007669"/>
    <property type="project" value="UniProtKB-KW"/>
</dbReference>
<dbReference type="InterPro" id="IPR057302">
    <property type="entry name" value="Rrp5_S1"/>
</dbReference>
<feature type="coiled-coil region" evidence="11">
    <location>
        <begin position="181"/>
        <end position="212"/>
    </location>
</feature>
<dbReference type="InterPro" id="IPR003029">
    <property type="entry name" value="S1_domain"/>
</dbReference>
<feature type="domain" description="S1 motif" evidence="13">
    <location>
        <begin position="458"/>
        <end position="533"/>
    </location>
</feature>
<dbReference type="CDD" id="cd05702">
    <property type="entry name" value="S1_Rrp5_repeat_hs11_sc8"/>
    <property type="match status" value="1"/>
</dbReference>
<dbReference type="Gene3D" id="1.25.40.10">
    <property type="entry name" value="Tetratricopeptide repeat domain"/>
    <property type="match status" value="2"/>
</dbReference>
<dbReference type="Pfam" id="PF00575">
    <property type="entry name" value="S1"/>
    <property type="match status" value="3"/>
</dbReference>
<dbReference type="Pfam" id="PF05843">
    <property type="entry name" value="Suf"/>
    <property type="match status" value="1"/>
</dbReference>
<feature type="domain" description="S1 motif" evidence="13">
    <location>
        <begin position="1219"/>
        <end position="1288"/>
    </location>
</feature>
<proteinExistence type="predicted"/>
<dbReference type="SUPFAM" id="SSF48452">
    <property type="entry name" value="TPR-like"/>
    <property type="match status" value="2"/>
</dbReference>
<evidence type="ECO:0000256" key="9">
    <source>
        <dbReference type="ARBA" id="ARBA00073619"/>
    </source>
</evidence>
<evidence type="ECO:0000259" key="13">
    <source>
        <dbReference type="PROSITE" id="PS50126"/>
    </source>
</evidence>
<dbReference type="FunFam" id="2.40.50.140:FF:000155">
    <property type="entry name" value="rRNA biogenesis protein RRP5"/>
    <property type="match status" value="1"/>
</dbReference>
<dbReference type="InterPro" id="IPR003107">
    <property type="entry name" value="HAT"/>
</dbReference>
<feature type="compositionally biased region" description="Basic and acidic residues" evidence="12">
    <location>
        <begin position="15"/>
        <end position="35"/>
    </location>
</feature>
<keyword evidence="4" id="KW-0698">rRNA processing</keyword>
<feature type="region of interest" description="Disordered" evidence="12">
    <location>
        <begin position="1"/>
        <end position="69"/>
    </location>
</feature>
<keyword evidence="5" id="KW-0597">Phosphoprotein</keyword>
<feature type="domain" description="S1 motif" evidence="13">
    <location>
        <begin position="148"/>
        <end position="249"/>
    </location>
</feature>
<evidence type="ECO:0000256" key="3">
    <source>
        <dbReference type="ARBA" id="ARBA00022517"/>
    </source>
</evidence>
<evidence type="ECO:0000256" key="11">
    <source>
        <dbReference type="SAM" id="Coils"/>
    </source>
</evidence>
<dbReference type="PANTHER" id="PTHR23270:SF10">
    <property type="entry name" value="PROTEIN RRP5 HOMOLOG"/>
    <property type="match status" value="1"/>
</dbReference>
<dbReference type="CDD" id="cd05698">
    <property type="entry name" value="S1_Rrp5_repeat_hs6_sc5"/>
    <property type="match status" value="1"/>
</dbReference>
<comment type="function">
    <text evidence="8">Involved in the biogenesis of rRNA. Required for the formation of 18S and 5.8S rRNA.</text>
</comment>
<evidence type="ECO:0000256" key="12">
    <source>
        <dbReference type="SAM" id="MobiDB-lite"/>
    </source>
</evidence>
<evidence type="ECO:0000313" key="14">
    <source>
        <dbReference type="EMBL" id="KAF1957896.1"/>
    </source>
</evidence>
<keyword evidence="7" id="KW-0539">Nucleus</keyword>
<evidence type="ECO:0000256" key="6">
    <source>
        <dbReference type="ARBA" id="ARBA00022737"/>
    </source>
</evidence>
<feature type="domain" description="S1 motif" evidence="13">
    <location>
        <begin position="932"/>
        <end position="1008"/>
    </location>
</feature>
<keyword evidence="6" id="KW-0677">Repeat</keyword>
<keyword evidence="15" id="KW-1185">Reference proteome</keyword>
<dbReference type="InterPro" id="IPR045209">
    <property type="entry name" value="Rrp5"/>
</dbReference>
<feature type="compositionally biased region" description="Acidic residues" evidence="12">
    <location>
        <begin position="1415"/>
        <end position="1429"/>
    </location>
</feature>
<dbReference type="InterPro" id="IPR012340">
    <property type="entry name" value="NA-bd_OB-fold"/>
</dbReference>
<dbReference type="CDD" id="cd05693">
    <property type="entry name" value="S1_Rrp5_repeat_hs1_sc1"/>
    <property type="match status" value="1"/>
</dbReference>
<dbReference type="FunFam" id="2.40.50.140:FF:000279">
    <property type="entry name" value="rRNA biogenesis protein rrp5"/>
    <property type="match status" value="1"/>
</dbReference>
<dbReference type="FunFam" id="2.40.50.140:FF:000103">
    <property type="entry name" value="protein RRP5 homolog"/>
    <property type="match status" value="2"/>
</dbReference>
<evidence type="ECO:0000256" key="2">
    <source>
        <dbReference type="ARBA" id="ARBA00004604"/>
    </source>
</evidence>
<dbReference type="InterPro" id="IPR008847">
    <property type="entry name" value="Suf"/>
</dbReference>
<feature type="domain" description="S1 motif" evidence="13">
    <location>
        <begin position="1125"/>
        <end position="1194"/>
    </location>
</feature>
<feature type="domain" description="S1 motif" evidence="13">
    <location>
        <begin position="732"/>
        <end position="805"/>
    </location>
</feature>
<dbReference type="Pfam" id="PF24685">
    <property type="entry name" value="OB_RRP5_4th"/>
    <property type="match status" value="1"/>
</dbReference>